<feature type="transmembrane region" description="Helical" evidence="4">
    <location>
        <begin position="26"/>
        <end position="46"/>
    </location>
</feature>
<name>A0A6J5K7K0_9BURK</name>
<dbReference type="GeneID" id="27795576"/>
<dbReference type="GO" id="GO:0016020">
    <property type="term" value="C:membrane"/>
    <property type="evidence" value="ECO:0007669"/>
    <property type="project" value="InterPro"/>
</dbReference>
<dbReference type="PROSITE" id="PS00078">
    <property type="entry name" value="COX2"/>
    <property type="match status" value="1"/>
</dbReference>
<gene>
    <name evidence="7" type="primary">cbaB</name>
    <name evidence="6" type="ORF">LMG22037_05423</name>
    <name evidence="7" type="ORF">LMG9964_03527</name>
</gene>
<dbReference type="GO" id="GO:0042597">
    <property type="term" value="C:periplasmic space"/>
    <property type="evidence" value="ECO:0007669"/>
    <property type="project" value="UniProtKB-SubCell"/>
</dbReference>
<dbReference type="GO" id="GO:0005507">
    <property type="term" value="F:copper ion binding"/>
    <property type="evidence" value="ECO:0007669"/>
    <property type="project" value="InterPro"/>
</dbReference>
<dbReference type="Gene3D" id="2.60.40.420">
    <property type="entry name" value="Cupredoxins - blue copper proteins"/>
    <property type="match status" value="1"/>
</dbReference>
<dbReference type="Proteomes" id="UP000494102">
    <property type="component" value="Unassembled WGS sequence"/>
</dbReference>
<dbReference type="InterPro" id="IPR008972">
    <property type="entry name" value="Cupredoxin"/>
</dbReference>
<proteinExistence type="predicted"/>
<evidence type="ECO:0000313" key="9">
    <source>
        <dbReference type="Proteomes" id="UP000494249"/>
    </source>
</evidence>
<dbReference type="InterPro" id="IPR002429">
    <property type="entry name" value="CcO_II-like_C"/>
</dbReference>
<dbReference type="Proteomes" id="UP000494249">
    <property type="component" value="Unassembled WGS sequence"/>
</dbReference>
<dbReference type="EC" id="1.9.3.1" evidence="7"/>
<dbReference type="SUPFAM" id="SSF49503">
    <property type="entry name" value="Cupredoxins"/>
    <property type="match status" value="1"/>
</dbReference>
<keyword evidence="3" id="KW-0186">Copper</keyword>
<keyword evidence="7" id="KW-0560">Oxidoreductase</keyword>
<evidence type="ECO:0000313" key="7">
    <source>
        <dbReference type="EMBL" id="CAB4049866.1"/>
    </source>
</evidence>
<dbReference type="PANTHER" id="PTHR42838">
    <property type="entry name" value="CYTOCHROME C OXIDASE SUBUNIT II"/>
    <property type="match status" value="1"/>
</dbReference>
<dbReference type="RefSeq" id="WP_028362887.1">
    <property type="nucleotide sequence ID" value="NZ_CADFGL010000036.1"/>
</dbReference>
<keyword evidence="4" id="KW-0812">Transmembrane</keyword>
<keyword evidence="4" id="KW-0472">Membrane</keyword>
<evidence type="ECO:0000256" key="3">
    <source>
        <dbReference type="ARBA" id="ARBA00023008"/>
    </source>
</evidence>
<accession>A0A6J5K7K0</accession>
<reference evidence="8 9" key="1">
    <citation type="submission" date="2020-04" db="EMBL/GenBank/DDBJ databases">
        <authorList>
            <person name="De Canck E."/>
        </authorList>
    </citation>
    <scope>NUCLEOTIDE SEQUENCE [LARGE SCALE GENOMIC DNA]</scope>
    <source>
        <strain evidence="6 9">LMG 22037</strain>
        <strain evidence="7 8">LMG 9964</strain>
    </source>
</reference>
<keyword evidence="2" id="KW-0479">Metal-binding</keyword>
<evidence type="ECO:0000256" key="4">
    <source>
        <dbReference type="SAM" id="Phobius"/>
    </source>
</evidence>
<protein>
    <submittedName>
        <fullName evidence="7">Cytochrome c oxidase subunit 2</fullName>
        <ecNumber evidence="7">1.9.3.1</ecNumber>
    </submittedName>
</protein>
<dbReference type="EMBL" id="CADILN010000004">
    <property type="protein sequence ID" value="CAB4049866.1"/>
    <property type="molecule type" value="Genomic_DNA"/>
</dbReference>
<dbReference type="Pfam" id="PF00116">
    <property type="entry name" value="COX2"/>
    <property type="match status" value="1"/>
</dbReference>
<dbReference type="InterPro" id="IPR001505">
    <property type="entry name" value="Copper_CuA"/>
</dbReference>
<dbReference type="AlphaFoldDB" id="A0A6J5K7K0"/>
<evidence type="ECO:0000313" key="6">
    <source>
        <dbReference type="EMBL" id="CAB3729045.1"/>
    </source>
</evidence>
<feature type="domain" description="Cytochrome oxidase subunit II copper A binding" evidence="5">
    <location>
        <begin position="82"/>
        <end position="184"/>
    </location>
</feature>
<dbReference type="InterPro" id="IPR051403">
    <property type="entry name" value="NosZ/Cyto_c_oxidase_sub2"/>
</dbReference>
<evidence type="ECO:0000256" key="2">
    <source>
        <dbReference type="ARBA" id="ARBA00022723"/>
    </source>
</evidence>
<keyword evidence="4" id="KW-1133">Transmembrane helix</keyword>
<evidence type="ECO:0000313" key="8">
    <source>
        <dbReference type="Proteomes" id="UP000494102"/>
    </source>
</evidence>
<dbReference type="GO" id="GO:0004129">
    <property type="term" value="F:cytochrome-c oxidase activity"/>
    <property type="evidence" value="ECO:0007669"/>
    <property type="project" value="InterPro"/>
</dbReference>
<dbReference type="EMBL" id="CADIKB010000039">
    <property type="protein sequence ID" value="CAB3729045.1"/>
    <property type="molecule type" value="Genomic_DNA"/>
</dbReference>
<dbReference type="GO" id="GO:0016491">
    <property type="term" value="F:oxidoreductase activity"/>
    <property type="evidence" value="ECO:0007669"/>
    <property type="project" value="UniProtKB-KW"/>
</dbReference>
<comment type="subcellular location">
    <subcellularLocation>
        <location evidence="1">Periplasm</location>
    </subcellularLocation>
</comment>
<organism evidence="7 8">
    <name type="scientific">Paraburkholderia phenoliruptrix</name>
    <dbReference type="NCBI Taxonomy" id="252970"/>
    <lineage>
        <taxon>Bacteria</taxon>
        <taxon>Pseudomonadati</taxon>
        <taxon>Pseudomonadota</taxon>
        <taxon>Betaproteobacteria</taxon>
        <taxon>Burkholderiales</taxon>
        <taxon>Burkholderiaceae</taxon>
        <taxon>Paraburkholderia</taxon>
    </lineage>
</organism>
<evidence type="ECO:0000256" key="1">
    <source>
        <dbReference type="ARBA" id="ARBA00004418"/>
    </source>
</evidence>
<dbReference type="PROSITE" id="PS50857">
    <property type="entry name" value="COX2_CUA"/>
    <property type="match status" value="1"/>
</dbReference>
<dbReference type="PANTHER" id="PTHR42838:SF2">
    <property type="entry name" value="NITROUS-OXIDE REDUCTASE"/>
    <property type="match status" value="1"/>
</dbReference>
<sequence>MSTHSPDSQHQPGSGHAVAVRAERRWAIFASALIVLMLAVIVFSGLHWAMMPPSRVETIDPSRLQLSGEFVEDNLGSAVEPDGSVVVRFIAQQYSFTPQCLLVPADTPITIRATSADVVHGLLVTDTNINTMVVPGYVATLNTRFDTPADHTMPCHEFCGFGHQAMWAHVKVIDKAAFFEQARQSRRLSCVSR</sequence>
<evidence type="ECO:0000259" key="5">
    <source>
        <dbReference type="PROSITE" id="PS50857"/>
    </source>
</evidence>